<keyword evidence="1" id="KW-1133">Transmembrane helix</keyword>
<keyword evidence="3" id="KW-1185">Reference proteome</keyword>
<evidence type="ECO:0000256" key="1">
    <source>
        <dbReference type="SAM" id="Phobius"/>
    </source>
</evidence>
<reference evidence="2 3" key="1">
    <citation type="submission" date="2020-08" db="EMBL/GenBank/DDBJ databases">
        <title>Genomic Encyclopedia of Type Strains, Phase IV (KMG-IV): sequencing the most valuable type-strain genomes for metagenomic binning, comparative biology and taxonomic classification.</title>
        <authorList>
            <person name="Goeker M."/>
        </authorList>
    </citation>
    <scope>NUCLEOTIDE SEQUENCE [LARGE SCALE GENOMIC DNA]</scope>
    <source>
        <strain evidence="2 3">DSM 10633</strain>
    </source>
</reference>
<protein>
    <submittedName>
        <fullName evidence="2">Threonine/homoserine efflux transporter RhtA</fullName>
    </submittedName>
</protein>
<evidence type="ECO:0000313" key="3">
    <source>
        <dbReference type="Proteomes" id="UP000557217"/>
    </source>
</evidence>
<keyword evidence="1" id="KW-0812">Transmembrane</keyword>
<dbReference type="RefSeq" id="WP_247595796.1">
    <property type="nucleotide sequence ID" value="NZ_JAAXPW010000002.1"/>
</dbReference>
<gene>
    <name evidence="2" type="ORF">HNR36_000377</name>
</gene>
<accession>A0A840PHU0</accession>
<organism evidence="2 3">
    <name type="scientific">Ureibacillus thermosphaericus</name>
    <dbReference type="NCBI Taxonomy" id="51173"/>
    <lineage>
        <taxon>Bacteria</taxon>
        <taxon>Bacillati</taxon>
        <taxon>Bacillota</taxon>
        <taxon>Bacilli</taxon>
        <taxon>Bacillales</taxon>
        <taxon>Caryophanaceae</taxon>
        <taxon>Ureibacillus</taxon>
    </lineage>
</organism>
<feature type="transmembrane region" description="Helical" evidence="1">
    <location>
        <begin position="60"/>
        <end position="77"/>
    </location>
</feature>
<proteinExistence type="predicted"/>
<dbReference type="AlphaFoldDB" id="A0A840PHU0"/>
<keyword evidence="1" id="KW-0472">Membrane</keyword>
<dbReference type="EMBL" id="JACHGZ010000002">
    <property type="protein sequence ID" value="MBB5147995.1"/>
    <property type="molecule type" value="Genomic_DNA"/>
</dbReference>
<comment type="caution">
    <text evidence="2">The sequence shown here is derived from an EMBL/GenBank/DDBJ whole genome shotgun (WGS) entry which is preliminary data.</text>
</comment>
<sequence>MTGEYYGDASNFFKKGTKYFEIKGIPTSTAIAVEHDGHWVKAVYMEKAPFHPMNILTNKLFIALIVIGMIGAGVYYMKKRK</sequence>
<dbReference type="Proteomes" id="UP000557217">
    <property type="component" value="Unassembled WGS sequence"/>
</dbReference>
<name>A0A840PHU0_URETH</name>
<evidence type="ECO:0000313" key="2">
    <source>
        <dbReference type="EMBL" id="MBB5147995.1"/>
    </source>
</evidence>